<dbReference type="Pfam" id="PF00106">
    <property type="entry name" value="adh_short"/>
    <property type="match status" value="1"/>
</dbReference>
<dbReference type="PROSITE" id="PS00061">
    <property type="entry name" value="ADH_SHORT"/>
    <property type="match status" value="1"/>
</dbReference>
<dbReference type="Proteomes" id="UP000054350">
    <property type="component" value="Unassembled WGS sequence"/>
</dbReference>
<dbReference type="PRINTS" id="PR00081">
    <property type="entry name" value="GDHRDH"/>
</dbReference>
<organism evidence="6 7">
    <name type="scientific">Allomyces macrogynus (strain ATCC 38327)</name>
    <name type="common">Allomyces javanicus var. macrogynus</name>
    <dbReference type="NCBI Taxonomy" id="578462"/>
    <lineage>
        <taxon>Eukaryota</taxon>
        <taxon>Fungi</taxon>
        <taxon>Fungi incertae sedis</taxon>
        <taxon>Blastocladiomycota</taxon>
        <taxon>Blastocladiomycetes</taxon>
        <taxon>Blastocladiales</taxon>
        <taxon>Blastocladiaceae</taxon>
        <taxon>Allomyces</taxon>
    </lineage>
</organism>
<comment type="function">
    <text evidence="4">Putative oxidoreductase.</text>
</comment>
<sequence>MAHTKLYPSYLITGASSGIGYSLALEFAKRARDANVPLALAITARREEALNDLRTAILDVYLACVVVVKQLDVTAGIDVIRACISECHEVMGPIHCFVVNAGVSARMREIGRDDNFADETVVIQTNLLGSMATVDAAVRYIKQHGINQRDPGAHIVGMSSVNGSLLSLRGSSYCVSKAALNTYLRILALETRSDNIAVTILKPGFIDTPISQHIARRPFMITPERGAELMAYHIARKSSEAFIPGWPWVVLARLLSWAPGWLTIWMAKRNRTESESFGSVIGGGNKKAE</sequence>
<dbReference type="SUPFAM" id="SSF51735">
    <property type="entry name" value="NAD(P)-binding Rossmann-fold domains"/>
    <property type="match status" value="1"/>
</dbReference>
<dbReference type="SMART" id="SM00822">
    <property type="entry name" value="PKS_KR"/>
    <property type="match status" value="1"/>
</dbReference>
<dbReference type="STRING" id="578462.A0A0L0TBY0"/>
<evidence type="ECO:0000256" key="3">
    <source>
        <dbReference type="ARBA" id="ARBA00023002"/>
    </source>
</evidence>
<evidence type="ECO:0000259" key="5">
    <source>
        <dbReference type="SMART" id="SM00822"/>
    </source>
</evidence>
<comment type="similarity">
    <text evidence="1">Belongs to the short-chain dehydrogenases/reductases (SDR) family.</text>
</comment>
<keyword evidence="2" id="KW-0521">NADP</keyword>
<evidence type="ECO:0000256" key="1">
    <source>
        <dbReference type="ARBA" id="ARBA00006484"/>
    </source>
</evidence>
<dbReference type="InterPro" id="IPR020904">
    <property type="entry name" value="Sc_DH/Rdtase_CS"/>
</dbReference>
<keyword evidence="3" id="KW-0560">Oxidoreductase</keyword>
<dbReference type="Gene3D" id="3.40.50.720">
    <property type="entry name" value="NAD(P)-binding Rossmann-like Domain"/>
    <property type="match status" value="1"/>
</dbReference>
<dbReference type="PANTHER" id="PTHR44196">
    <property type="entry name" value="DEHYDROGENASE/REDUCTASE SDR FAMILY MEMBER 7B"/>
    <property type="match status" value="1"/>
</dbReference>
<dbReference type="AlphaFoldDB" id="A0A0L0TBY0"/>
<dbReference type="EMBL" id="GG745378">
    <property type="protein sequence ID" value="KNE72262.1"/>
    <property type="molecule type" value="Genomic_DNA"/>
</dbReference>
<evidence type="ECO:0000256" key="4">
    <source>
        <dbReference type="ARBA" id="ARBA00037096"/>
    </source>
</evidence>
<reference evidence="6 7" key="1">
    <citation type="submission" date="2009-11" db="EMBL/GenBank/DDBJ databases">
        <title>Annotation of Allomyces macrogynus ATCC 38327.</title>
        <authorList>
            <consortium name="The Broad Institute Genome Sequencing Platform"/>
            <person name="Russ C."/>
            <person name="Cuomo C."/>
            <person name="Burger G."/>
            <person name="Gray M.W."/>
            <person name="Holland P.W.H."/>
            <person name="King N."/>
            <person name="Lang F.B.F."/>
            <person name="Roger A.J."/>
            <person name="Ruiz-Trillo I."/>
            <person name="Young S.K."/>
            <person name="Zeng Q."/>
            <person name="Gargeya S."/>
            <person name="Fitzgerald M."/>
            <person name="Haas B."/>
            <person name="Abouelleil A."/>
            <person name="Alvarado L."/>
            <person name="Arachchi H.M."/>
            <person name="Berlin A."/>
            <person name="Chapman S.B."/>
            <person name="Gearin G."/>
            <person name="Goldberg J."/>
            <person name="Griggs A."/>
            <person name="Gujja S."/>
            <person name="Hansen M."/>
            <person name="Heiman D."/>
            <person name="Howarth C."/>
            <person name="Larimer J."/>
            <person name="Lui A."/>
            <person name="MacDonald P.J.P."/>
            <person name="McCowen C."/>
            <person name="Montmayeur A."/>
            <person name="Murphy C."/>
            <person name="Neiman D."/>
            <person name="Pearson M."/>
            <person name="Priest M."/>
            <person name="Roberts A."/>
            <person name="Saif S."/>
            <person name="Shea T."/>
            <person name="Sisk P."/>
            <person name="Stolte C."/>
            <person name="Sykes S."/>
            <person name="Wortman J."/>
            <person name="Nusbaum C."/>
            <person name="Birren B."/>
        </authorList>
    </citation>
    <scope>NUCLEOTIDE SEQUENCE [LARGE SCALE GENOMIC DNA]</scope>
    <source>
        <strain evidence="6 7">ATCC 38327</strain>
    </source>
</reference>
<evidence type="ECO:0000313" key="6">
    <source>
        <dbReference type="EMBL" id="KNE72262.1"/>
    </source>
</evidence>
<evidence type="ECO:0000256" key="2">
    <source>
        <dbReference type="ARBA" id="ARBA00022857"/>
    </source>
</evidence>
<accession>A0A0L0TBY0</accession>
<feature type="domain" description="Ketoreductase" evidence="5">
    <location>
        <begin position="8"/>
        <end position="209"/>
    </location>
</feature>
<dbReference type="GO" id="GO:0016491">
    <property type="term" value="F:oxidoreductase activity"/>
    <property type="evidence" value="ECO:0007669"/>
    <property type="project" value="UniProtKB-KW"/>
</dbReference>
<gene>
    <name evidence="6" type="ORF">AMAG_16749</name>
</gene>
<dbReference type="VEuPathDB" id="FungiDB:AMAG_16749"/>
<dbReference type="InterPro" id="IPR057326">
    <property type="entry name" value="KR_dom"/>
</dbReference>
<name>A0A0L0TBY0_ALLM3</name>
<proteinExistence type="inferred from homology"/>
<dbReference type="InterPro" id="IPR002347">
    <property type="entry name" value="SDR_fam"/>
</dbReference>
<dbReference type="eggNOG" id="KOG1205">
    <property type="taxonomic scope" value="Eukaryota"/>
</dbReference>
<dbReference type="GO" id="GO:0016020">
    <property type="term" value="C:membrane"/>
    <property type="evidence" value="ECO:0007669"/>
    <property type="project" value="TreeGrafter"/>
</dbReference>
<reference evidence="7" key="2">
    <citation type="submission" date="2009-11" db="EMBL/GenBank/DDBJ databases">
        <title>The Genome Sequence of Allomyces macrogynus strain ATCC 38327.</title>
        <authorList>
            <consortium name="The Broad Institute Genome Sequencing Platform"/>
            <person name="Russ C."/>
            <person name="Cuomo C."/>
            <person name="Shea T."/>
            <person name="Young S.K."/>
            <person name="Zeng Q."/>
            <person name="Koehrsen M."/>
            <person name="Haas B."/>
            <person name="Borodovsky M."/>
            <person name="Guigo R."/>
            <person name="Alvarado L."/>
            <person name="Berlin A."/>
            <person name="Borenstein D."/>
            <person name="Chen Z."/>
            <person name="Engels R."/>
            <person name="Freedman E."/>
            <person name="Gellesch M."/>
            <person name="Goldberg J."/>
            <person name="Griggs A."/>
            <person name="Gujja S."/>
            <person name="Heiman D."/>
            <person name="Hepburn T."/>
            <person name="Howarth C."/>
            <person name="Jen D."/>
            <person name="Larson L."/>
            <person name="Lewis B."/>
            <person name="Mehta T."/>
            <person name="Park D."/>
            <person name="Pearson M."/>
            <person name="Roberts A."/>
            <person name="Saif S."/>
            <person name="Shenoy N."/>
            <person name="Sisk P."/>
            <person name="Stolte C."/>
            <person name="Sykes S."/>
            <person name="Walk T."/>
            <person name="White J."/>
            <person name="Yandava C."/>
            <person name="Burger G."/>
            <person name="Gray M.W."/>
            <person name="Holland P.W.H."/>
            <person name="King N."/>
            <person name="Lang F.B.F."/>
            <person name="Roger A.J."/>
            <person name="Ruiz-Trillo I."/>
            <person name="Lander E."/>
            <person name="Nusbaum C."/>
        </authorList>
    </citation>
    <scope>NUCLEOTIDE SEQUENCE [LARGE SCALE GENOMIC DNA]</scope>
    <source>
        <strain evidence="7">ATCC 38327</strain>
    </source>
</reference>
<dbReference type="OrthoDB" id="9876299at2759"/>
<protein>
    <recommendedName>
        <fullName evidence="5">Ketoreductase domain-containing protein</fullName>
    </recommendedName>
</protein>
<keyword evidence="7" id="KW-1185">Reference proteome</keyword>
<dbReference type="PANTHER" id="PTHR44196:SF1">
    <property type="entry name" value="DEHYDROGENASE_REDUCTASE SDR FAMILY MEMBER 7B"/>
    <property type="match status" value="1"/>
</dbReference>
<evidence type="ECO:0000313" key="7">
    <source>
        <dbReference type="Proteomes" id="UP000054350"/>
    </source>
</evidence>
<dbReference type="InterPro" id="IPR036291">
    <property type="entry name" value="NAD(P)-bd_dom_sf"/>
</dbReference>